<evidence type="ECO:0000256" key="2">
    <source>
        <dbReference type="ARBA" id="ARBA00022723"/>
    </source>
</evidence>
<organism evidence="7 8">
    <name type="scientific">Lutibacter profundi</name>
    <dbReference type="NCBI Taxonomy" id="1622118"/>
    <lineage>
        <taxon>Bacteria</taxon>
        <taxon>Pseudomonadati</taxon>
        <taxon>Bacteroidota</taxon>
        <taxon>Flavobacteriia</taxon>
        <taxon>Flavobacteriales</taxon>
        <taxon>Flavobacteriaceae</taxon>
        <taxon>Lutibacter</taxon>
    </lineage>
</organism>
<evidence type="ECO:0000256" key="4">
    <source>
        <dbReference type="PROSITE-ProRule" id="PRU00433"/>
    </source>
</evidence>
<reference evidence="8" key="1">
    <citation type="submission" date="2015-12" db="EMBL/GenBank/DDBJ databases">
        <title>Complete genome sequence of Lutibacter profundus strain LP1.</title>
        <authorList>
            <person name="Wissuwa J."/>
            <person name="Le Moine Bauer S."/>
            <person name="Stokke R."/>
            <person name="Dahle H."/>
            <person name="Steen I.H."/>
        </authorList>
    </citation>
    <scope>NUCLEOTIDE SEQUENCE [LARGE SCALE GENOMIC DNA]</scope>
    <source>
        <strain evidence="8">LP1</strain>
    </source>
</reference>
<protein>
    <submittedName>
        <fullName evidence="7">Cytochrome c class I</fullName>
    </submittedName>
</protein>
<dbReference type="EMBL" id="CP013355">
    <property type="protein sequence ID" value="AMC10961.1"/>
    <property type="molecule type" value="Genomic_DNA"/>
</dbReference>
<dbReference type="SUPFAM" id="SSF46626">
    <property type="entry name" value="Cytochrome c"/>
    <property type="match status" value="1"/>
</dbReference>
<feature type="domain" description="Cytochrome c" evidence="6">
    <location>
        <begin position="45"/>
        <end position="130"/>
    </location>
</feature>
<dbReference type="RefSeq" id="WP_068207738.1">
    <property type="nucleotide sequence ID" value="NZ_CP013355.1"/>
</dbReference>
<dbReference type="PANTHER" id="PTHR40394:SF2">
    <property type="entry name" value="QUINOL:CYTOCHROME C OXIDOREDUCTASE MEMBRANE PROTEIN"/>
    <property type="match status" value="1"/>
</dbReference>
<dbReference type="GO" id="GO:0009055">
    <property type="term" value="F:electron transfer activity"/>
    <property type="evidence" value="ECO:0007669"/>
    <property type="project" value="InterPro"/>
</dbReference>
<evidence type="ECO:0000259" key="6">
    <source>
        <dbReference type="PROSITE" id="PS51007"/>
    </source>
</evidence>
<name>A0A120IE95_9FLAO</name>
<dbReference type="STRING" id="1622118.Lupro_06735"/>
<reference evidence="7 8" key="2">
    <citation type="journal article" date="2016" name="Int. J. Syst. Evol. Microbiol.">
        <title>Lutibacter profundi sp. nov., isolated from a deep-sea hydrothermal system on the Arctic Mid-Ocean Ridge and emended description of the genus Lutibacter.</title>
        <authorList>
            <person name="Le Moine Bauer S."/>
            <person name="Roalkvam I."/>
            <person name="Steen I.H."/>
            <person name="Dahle H."/>
        </authorList>
    </citation>
    <scope>NUCLEOTIDE SEQUENCE [LARGE SCALE GENOMIC DNA]</scope>
    <source>
        <strain evidence="7 8">LP1</strain>
    </source>
</reference>
<evidence type="ECO:0000313" key="8">
    <source>
        <dbReference type="Proteomes" id="UP000059672"/>
    </source>
</evidence>
<evidence type="ECO:0000256" key="5">
    <source>
        <dbReference type="SAM" id="SignalP"/>
    </source>
</evidence>
<keyword evidence="8" id="KW-1185">Reference proteome</keyword>
<evidence type="ECO:0000256" key="3">
    <source>
        <dbReference type="ARBA" id="ARBA00023004"/>
    </source>
</evidence>
<evidence type="ECO:0000313" key="7">
    <source>
        <dbReference type="EMBL" id="AMC10961.1"/>
    </source>
</evidence>
<keyword evidence="1 4" id="KW-0349">Heme</keyword>
<keyword evidence="5" id="KW-0732">Signal</keyword>
<dbReference type="Pfam" id="PF13442">
    <property type="entry name" value="Cytochrome_CBB3"/>
    <property type="match status" value="1"/>
</dbReference>
<dbReference type="AlphaFoldDB" id="A0A120IE95"/>
<dbReference type="InterPro" id="IPR009056">
    <property type="entry name" value="Cyt_c-like_dom"/>
</dbReference>
<keyword evidence="2 4" id="KW-0479">Metal-binding</keyword>
<dbReference type="InterPro" id="IPR036909">
    <property type="entry name" value="Cyt_c-like_dom_sf"/>
</dbReference>
<dbReference type="PANTHER" id="PTHR40394">
    <property type="entry name" value="LIPOPROTEIN-RELATED"/>
    <property type="match status" value="1"/>
</dbReference>
<evidence type="ECO:0000256" key="1">
    <source>
        <dbReference type="ARBA" id="ARBA00022617"/>
    </source>
</evidence>
<feature type="chain" id="PRO_5007166765" evidence="5">
    <location>
        <begin position="23"/>
        <end position="131"/>
    </location>
</feature>
<gene>
    <name evidence="7" type="ORF">Lupro_06735</name>
</gene>
<dbReference type="GO" id="GO:0046872">
    <property type="term" value="F:metal ion binding"/>
    <property type="evidence" value="ECO:0007669"/>
    <property type="project" value="UniProtKB-KW"/>
</dbReference>
<proteinExistence type="predicted"/>
<dbReference type="Proteomes" id="UP000059672">
    <property type="component" value="Chromosome"/>
</dbReference>
<feature type="signal peptide" evidence="5">
    <location>
        <begin position="1"/>
        <end position="22"/>
    </location>
</feature>
<dbReference type="GO" id="GO:0020037">
    <property type="term" value="F:heme binding"/>
    <property type="evidence" value="ECO:0007669"/>
    <property type="project" value="InterPro"/>
</dbReference>
<dbReference type="OrthoDB" id="9811395at2"/>
<accession>A0A120IE95</accession>
<sequence length="131" mass="14386">MKVITKIAFVVLIVTFSINVQAQKSSWVAPKNADAIENPLKGNTDAIKKAKKLYVSMCVICHGNKGKGDGIAGAALSPKPANFTSKKVQAQTDGAIFWKLTNGKTPMAAYKDILSEEQRWQLVNYIRTFKK</sequence>
<dbReference type="Gene3D" id="1.10.760.10">
    <property type="entry name" value="Cytochrome c-like domain"/>
    <property type="match status" value="1"/>
</dbReference>
<dbReference type="KEGG" id="lut:Lupro_06735"/>
<dbReference type="PROSITE" id="PS51007">
    <property type="entry name" value="CYTC"/>
    <property type="match status" value="1"/>
</dbReference>
<keyword evidence="3 4" id="KW-0408">Iron</keyword>